<accession>A0A098B127</accession>
<sequence>MKILDEIKEALMKGDANQVREQAAKAVAEGLDPVTIINDGFITAMSIIGTKFKNNEVYVPEVLVAARAMHAGMDAVKPFLAGDALQEKGTVLIGTVKGDLHDIGKNLVIIMLQGGGFKVVDLGIDVSAEKFVEAVKENKPDVVAISALLTSTIINMKGVIEGLADYRDQVKIIVGGAPVTQDFADKIGADAYAPDAASAVEKVRELVGAA</sequence>
<dbReference type="GO" id="GO:0005829">
    <property type="term" value="C:cytosol"/>
    <property type="evidence" value="ECO:0007669"/>
    <property type="project" value="TreeGrafter"/>
</dbReference>
<dbReference type="EMBL" id="LK996017">
    <property type="protein sequence ID" value="CDX01571.1"/>
    <property type="molecule type" value="Genomic_DNA"/>
</dbReference>
<dbReference type="GO" id="GO:0008705">
    <property type="term" value="F:methionine synthase activity"/>
    <property type="evidence" value="ECO:0007669"/>
    <property type="project" value="TreeGrafter"/>
</dbReference>
<dbReference type="PROSITE" id="PS51332">
    <property type="entry name" value="B12_BINDING"/>
    <property type="match status" value="1"/>
</dbReference>
<feature type="domain" description="B12-binding N-terminal" evidence="5">
    <location>
        <begin position="1"/>
        <end position="88"/>
    </location>
</feature>
<keyword evidence="7" id="KW-0808">Transferase</keyword>
<evidence type="ECO:0000259" key="4">
    <source>
        <dbReference type="PROSITE" id="PS51332"/>
    </source>
</evidence>
<dbReference type="PATRIC" id="fig|49338.4.peg.1807"/>
<dbReference type="AlphaFoldDB" id="A0A098B127"/>
<dbReference type="OrthoDB" id="9803687at2"/>
<dbReference type="Pfam" id="PF02310">
    <property type="entry name" value="B12-binding"/>
    <property type="match status" value="1"/>
</dbReference>
<evidence type="ECO:0000259" key="5">
    <source>
        <dbReference type="PROSITE" id="PS51337"/>
    </source>
</evidence>
<keyword evidence="6" id="KW-0489">Methyltransferase</keyword>
<dbReference type="EMBL" id="LOCK01000028">
    <property type="protein sequence ID" value="KTE90957.1"/>
    <property type="molecule type" value="Genomic_DNA"/>
</dbReference>
<gene>
    <name evidence="7" type="ORF">AT727_04990</name>
    <name evidence="6" type="ORF">DPCES_1684</name>
</gene>
<reference evidence="6" key="1">
    <citation type="submission" date="2014-07" db="EMBL/GenBank/DDBJ databases">
        <authorList>
            <person name="Hornung V.Bastian."/>
        </authorList>
    </citation>
    <scope>NUCLEOTIDE SEQUENCE</scope>
    <source>
        <strain evidence="6">PCE-S</strain>
    </source>
</reference>
<evidence type="ECO:0000256" key="3">
    <source>
        <dbReference type="ARBA" id="ARBA00023285"/>
    </source>
</evidence>
<protein>
    <submittedName>
        <fullName evidence="7">Methyltransferase</fullName>
    </submittedName>
    <submittedName>
        <fullName evidence="6">O-demethylase corrinoid protein</fullName>
    </submittedName>
</protein>
<organism evidence="6">
    <name type="scientific">Desulfitobacterium hafniense</name>
    <name type="common">Desulfitobacterium frappieri</name>
    <dbReference type="NCBI Taxonomy" id="49338"/>
    <lineage>
        <taxon>Bacteria</taxon>
        <taxon>Bacillati</taxon>
        <taxon>Bacillota</taxon>
        <taxon>Clostridia</taxon>
        <taxon>Eubacteriales</taxon>
        <taxon>Desulfitobacteriaceae</taxon>
        <taxon>Desulfitobacterium</taxon>
    </lineage>
</organism>
<dbReference type="RefSeq" id="WP_005811441.1">
    <property type="nucleotide sequence ID" value="NZ_CABKQQ010000033.1"/>
</dbReference>
<dbReference type="InterPro" id="IPR003759">
    <property type="entry name" value="Cbl-bd_cap"/>
</dbReference>
<dbReference type="GO" id="GO:0046653">
    <property type="term" value="P:tetrahydrofolate metabolic process"/>
    <property type="evidence" value="ECO:0007669"/>
    <property type="project" value="TreeGrafter"/>
</dbReference>
<dbReference type="Gene3D" id="3.40.50.280">
    <property type="entry name" value="Cobalamin-binding domain"/>
    <property type="match status" value="1"/>
</dbReference>
<dbReference type="CDD" id="cd02070">
    <property type="entry name" value="corrinoid_protein_B12-BD"/>
    <property type="match status" value="1"/>
</dbReference>
<dbReference type="Pfam" id="PF02607">
    <property type="entry name" value="B12-binding_2"/>
    <property type="match status" value="1"/>
</dbReference>
<dbReference type="InterPro" id="IPR050554">
    <property type="entry name" value="Met_Synthase/Corrinoid"/>
</dbReference>
<dbReference type="GO" id="GO:0031419">
    <property type="term" value="F:cobalamin binding"/>
    <property type="evidence" value="ECO:0007669"/>
    <property type="project" value="InterPro"/>
</dbReference>
<dbReference type="GO" id="GO:0046872">
    <property type="term" value="F:metal ion binding"/>
    <property type="evidence" value="ECO:0007669"/>
    <property type="project" value="UniProtKB-KW"/>
</dbReference>
<dbReference type="InterPro" id="IPR036724">
    <property type="entry name" value="Cobalamin-bd_sf"/>
</dbReference>
<dbReference type="PROSITE" id="PS51337">
    <property type="entry name" value="B12_BINDING_NTER"/>
    <property type="match status" value="1"/>
</dbReference>
<dbReference type="OMA" id="GKGMETI"/>
<comment type="similarity">
    <text evidence="1">Belongs to the methylamine corrinoid protein family.</text>
</comment>
<evidence type="ECO:0000313" key="8">
    <source>
        <dbReference type="Proteomes" id="UP000054623"/>
    </source>
</evidence>
<dbReference type="PANTHER" id="PTHR45833:SF1">
    <property type="entry name" value="METHIONINE SYNTHASE"/>
    <property type="match status" value="1"/>
</dbReference>
<proteinExistence type="inferred from homology"/>
<dbReference type="GO" id="GO:0050667">
    <property type="term" value="P:homocysteine metabolic process"/>
    <property type="evidence" value="ECO:0007669"/>
    <property type="project" value="TreeGrafter"/>
</dbReference>
<dbReference type="FunFam" id="3.40.50.280:FF:000003">
    <property type="entry name" value="Dimethylamine methyltransferase corrinoid protein"/>
    <property type="match status" value="1"/>
</dbReference>
<dbReference type="GO" id="GO:0032259">
    <property type="term" value="P:methylation"/>
    <property type="evidence" value="ECO:0007669"/>
    <property type="project" value="UniProtKB-KW"/>
</dbReference>
<feature type="domain" description="B12-binding" evidence="4">
    <location>
        <begin position="88"/>
        <end position="210"/>
    </location>
</feature>
<dbReference type="PANTHER" id="PTHR45833">
    <property type="entry name" value="METHIONINE SYNTHASE"/>
    <property type="match status" value="1"/>
</dbReference>
<evidence type="ECO:0000256" key="2">
    <source>
        <dbReference type="ARBA" id="ARBA00022723"/>
    </source>
</evidence>
<dbReference type="SUPFAM" id="SSF52242">
    <property type="entry name" value="Cobalamin (vitamin B12)-binding domain"/>
    <property type="match status" value="1"/>
</dbReference>
<evidence type="ECO:0000313" key="7">
    <source>
        <dbReference type="EMBL" id="KTE90957.1"/>
    </source>
</evidence>
<dbReference type="Proteomes" id="UP000054623">
    <property type="component" value="Unassembled WGS sequence"/>
</dbReference>
<dbReference type="InterPro" id="IPR036594">
    <property type="entry name" value="Meth_synthase_dom"/>
</dbReference>
<keyword evidence="2" id="KW-0479">Metal-binding</keyword>
<evidence type="ECO:0000313" key="6">
    <source>
        <dbReference type="EMBL" id="CDX01571.1"/>
    </source>
</evidence>
<reference evidence="7 8" key="2">
    <citation type="submission" date="2015-12" db="EMBL/GenBank/DDBJ databases">
        <title>Draft Genome Sequence of Desulfitobacterium hafniense Strain DH, a Sulfate-reducing Bacterium Isolated from Paddy Soils.</title>
        <authorList>
            <person name="Bao P."/>
            <person name="Zhang X."/>
            <person name="Li G."/>
        </authorList>
    </citation>
    <scope>NUCLEOTIDE SEQUENCE [LARGE SCALE GENOMIC DNA]</scope>
    <source>
        <strain evidence="7 8">DH</strain>
    </source>
</reference>
<dbReference type="SUPFAM" id="SSF47644">
    <property type="entry name" value="Methionine synthase domain"/>
    <property type="match status" value="1"/>
</dbReference>
<evidence type="ECO:0000256" key="1">
    <source>
        <dbReference type="ARBA" id="ARBA00010854"/>
    </source>
</evidence>
<keyword evidence="3" id="KW-0170">Cobalt</keyword>
<dbReference type="InterPro" id="IPR006158">
    <property type="entry name" value="Cobalamin-bd"/>
</dbReference>
<dbReference type="SMART" id="SM01018">
    <property type="entry name" value="B12-binding_2"/>
    <property type="match status" value="1"/>
</dbReference>
<name>A0A098B127_DESHA</name>
<dbReference type="Gene3D" id="1.10.1240.10">
    <property type="entry name" value="Methionine synthase domain"/>
    <property type="match status" value="1"/>
</dbReference>